<dbReference type="PANTHER" id="PTHR46753:SF3">
    <property type="entry name" value="PDZ DOMAIN-CONTAINING PROTEIN"/>
    <property type="match status" value="1"/>
</dbReference>
<dbReference type="GO" id="GO:0008270">
    <property type="term" value="F:zinc ion binding"/>
    <property type="evidence" value="ECO:0007669"/>
    <property type="project" value="UniProtKB-KW"/>
</dbReference>
<keyword evidence="3" id="KW-0862">Zinc</keyword>
<feature type="compositionally biased region" description="Polar residues" evidence="6">
    <location>
        <begin position="54"/>
        <end position="66"/>
    </location>
</feature>
<evidence type="ECO:0000259" key="8">
    <source>
        <dbReference type="PROSITE" id="PS50178"/>
    </source>
</evidence>
<evidence type="ECO:0008006" key="11">
    <source>
        <dbReference type="Google" id="ProtNLM"/>
    </source>
</evidence>
<evidence type="ECO:0000313" key="10">
    <source>
        <dbReference type="Proteomes" id="UP000054324"/>
    </source>
</evidence>
<dbReference type="CDD" id="cd15730">
    <property type="entry name" value="FYVE_EEA1"/>
    <property type="match status" value="1"/>
</dbReference>
<dbReference type="EMBL" id="KL596633">
    <property type="protein sequence ID" value="KER32558.1"/>
    <property type="molecule type" value="Genomic_DNA"/>
</dbReference>
<feature type="coiled-coil region" evidence="5">
    <location>
        <begin position="297"/>
        <end position="363"/>
    </location>
</feature>
<dbReference type="AlphaFoldDB" id="A0A074ZYL8"/>
<evidence type="ECO:0000256" key="3">
    <source>
        <dbReference type="ARBA" id="ARBA00022833"/>
    </source>
</evidence>
<keyword evidence="1" id="KW-0479">Metal-binding</keyword>
<evidence type="ECO:0000259" key="7">
    <source>
        <dbReference type="PROSITE" id="PS50157"/>
    </source>
</evidence>
<dbReference type="GeneID" id="20315618"/>
<feature type="domain" description="C2H2-type" evidence="7">
    <location>
        <begin position="19"/>
        <end position="47"/>
    </location>
</feature>
<dbReference type="InterPro" id="IPR011011">
    <property type="entry name" value="Znf_FYVE_PHD"/>
</dbReference>
<feature type="coiled-coil region" evidence="5">
    <location>
        <begin position="156"/>
        <end position="190"/>
    </location>
</feature>
<organism evidence="9 10">
    <name type="scientific">Opisthorchis viverrini</name>
    <name type="common">Southeast Asian liver fluke</name>
    <dbReference type="NCBI Taxonomy" id="6198"/>
    <lineage>
        <taxon>Eukaryota</taxon>
        <taxon>Metazoa</taxon>
        <taxon>Spiralia</taxon>
        <taxon>Lophotrochozoa</taxon>
        <taxon>Platyhelminthes</taxon>
        <taxon>Trematoda</taxon>
        <taxon>Digenea</taxon>
        <taxon>Opisthorchiida</taxon>
        <taxon>Opisthorchiata</taxon>
        <taxon>Opisthorchiidae</taxon>
        <taxon>Opisthorchis</taxon>
    </lineage>
</organism>
<dbReference type="Gene3D" id="1.20.5.390">
    <property type="entry name" value="L1 transposable element, trimerization domain"/>
    <property type="match status" value="1"/>
</dbReference>
<gene>
    <name evidence="9" type="ORF">T265_01430</name>
</gene>
<proteinExistence type="predicted"/>
<evidence type="ECO:0000256" key="2">
    <source>
        <dbReference type="ARBA" id="ARBA00022771"/>
    </source>
</evidence>
<dbReference type="InterPro" id="IPR017455">
    <property type="entry name" value="Znf_FYVE-rel"/>
</dbReference>
<sequence>MRPNVDSLSRVSKEELYGFVCPDCMVSLESPDALLQHFESTHDGTKKLADKSESQSPGTVPSNRTTLGIPHGVVPTVTDTDHPDGQQRQRHDLLEEMSKLNNTLIQRIASDGNRTSELERILELLLDGTPLPSSFTFSDQLMKTKVERFLEKQLIGATTESALQDSNAQLKEKEEEIAVLQSQLVSKATKDFSSQTDARLSEDVAVQTAQSDLDQNFLQTELQRLRNENNNINEEVSICRTQCSELERKLEVCCVTATECAASVVVSPEAAIFLFSSAQVPTDDNQLIDTGVKNAAVEELMSQVQLLQQRLGQSESLRNSERSASIAQLDAINSSMLEAKLRAEEAERTTSKLRADLERKGDELTQQALAIVTLQKDLAQLHHTHQTTVDQLSQSCTAVQTLEFQMAELKRKHESEMETQMAKMQGLSNSLSSMQTERDLLRAQCDELAGQVTQHLATIESAEAKLTESRQQLEFELEQARSQLSVSKKEADSLMERLIKSEDQVTTLRDELGRQVNEVECLNKAIFELGRENQSLQILRERVTSRQWTKDDDAPACASCNREFSISNRRHHCRNCGGVFCHPCSSNRASTAASKDPVRVCNHCYSELTR</sequence>
<feature type="domain" description="FYVE-type" evidence="8">
    <location>
        <begin position="551"/>
        <end position="609"/>
    </location>
</feature>
<accession>A0A074ZYL8</accession>
<dbReference type="PROSITE" id="PS00028">
    <property type="entry name" value="ZINC_FINGER_C2H2_1"/>
    <property type="match status" value="1"/>
</dbReference>
<reference evidence="9 10" key="1">
    <citation type="submission" date="2013-11" db="EMBL/GenBank/DDBJ databases">
        <title>Opisthorchis viverrini - life in the bile duct.</title>
        <authorList>
            <person name="Young N.D."/>
            <person name="Nagarajan N."/>
            <person name="Lin S.J."/>
            <person name="Korhonen P.K."/>
            <person name="Jex A.R."/>
            <person name="Hall R.S."/>
            <person name="Safavi-Hemami H."/>
            <person name="Kaewkong W."/>
            <person name="Bertrand D."/>
            <person name="Gao S."/>
            <person name="Seet Q."/>
            <person name="Wongkham S."/>
            <person name="Teh B.T."/>
            <person name="Wongkham C."/>
            <person name="Intapan P.M."/>
            <person name="Maleewong W."/>
            <person name="Yang X."/>
            <person name="Hu M."/>
            <person name="Wang Z."/>
            <person name="Hofmann A."/>
            <person name="Sternberg P.W."/>
            <person name="Tan P."/>
            <person name="Wang J."/>
            <person name="Gasser R.B."/>
        </authorList>
    </citation>
    <scope>NUCLEOTIDE SEQUENCE [LARGE SCALE GENOMIC DNA]</scope>
</reference>
<dbReference type="Gene3D" id="3.30.40.10">
    <property type="entry name" value="Zinc/RING finger domain, C3HC4 (zinc finger)"/>
    <property type="match status" value="1"/>
</dbReference>
<dbReference type="Pfam" id="PF01363">
    <property type="entry name" value="FYVE"/>
    <property type="match status" value="1"/>
</dbReference>
<feature type="region of interest" description="Disordered" evidence="6">
    <location>
        <begin position="44"/>
        <end position="89"/>
    </location>
</feature>
<dbReference type="SMART" id="SM00064">
    <property type="entry name" value="FYVE"/>
    <property type="match status" value="1"/>
</dbReference>
<dbReference type="OrthoDB" id="79871at2759"/>
<feature type="coiled-coil region" evidence="5">
    <location>
        <begin position="399"/>
        <end position="511"/>
    </location>
</feature>
<keyword evidence="5" id="KW-0175">Coiled coil</keyword>
<dbReference type="PROSITE" id="PS50157">
    <property type="entry name" value="ZINC_FINGER_C2H2_2"/>
    <property type="match status" value="1"/>
</dbReference>
<dbReference type="RefSeq" id="XP_009163720.1">
    <property type="nucleotide sequence ID" value="XM_009165456.1"/>
</dbReference>
<protein>
    <recommendedName>
        <fullName evidence="11">FYVE zinc finger</fullName>
    </recommendedName>
</protein>
<evidence type="ECO:0000313" key="9">
    <source>
        <dbReference type="EMBL" id="KER32558.1"/>
    </source>
</evidence>
<dbReference type="InterPro" id="IPR000306">
    <property type="entry name" value="Znf_FYVE"/>
</dbReference>
<evidence type="ECO:0000256" key="6">
    <source>
        <dbReference type="SAM" id="MobiDB-lite"/>
    </source>
</evidence>
<dbReference type="PROSITE" id="PS50178">
    <property type="entry name" value="ZF_FYVE"/>
    <property type="match status" value="1"/>
</dbReference>
<dbReference type="InterPro" id="IPR013087">
    <property type="entry name" value="Znf_C2H2_type"/>
</dbReference>
<evidence type="ECO:0000256" key="1">
    <source>
        <dbReference type="ARBA" id="ARBA00022723"/>
    </source>
</evidence>
<name>A0A074ZYL8_OPIVI</name>
<feature type="compositionally biased region" description="Basic and acidic residues" evidence="6">
    <location>
        <begin position="79"/>
        <end position="89"/>
    </location>
</feature>
<keyword evidence="2 4" id="KW-0863">Zinc-finger</keyword>
<dbReference type="InterPro" id="IPR013083">
    <property type="entry name" value="Znf_RING/FYVE/PHD"/>
</dbReference>
<dbReference type="PANTHER" id="PTHR46753">
    <property type="entry name" value="FYVE AND COILED-COIL DOMAIN-CONTAINING PROTEIN 1"/>
    <property type="match status" value="1"/>
</dbReference>
<evidence type="ECO:0000256" key="5">
    <source>
        <dbReference type="SAM" id="Coils"/>
    </source>
</evidence>
<feature type="coiled-coil region" evidence="5">
    <location>
        <begin position="215"/>
        <end position="249"/>
    </location>
</feature>
<dbReference type="STRING" id="6198.A0A074ZYL8"/>
<dbReference type="SUPFAM" id="SSF57903">
    <property type="entry name" value="FYVE/PHD zinc finger"/>
    <property type="match status" value="1"/>
</dbReference>
<evidence type="ECO:0000256" key="4">
    <source>
        <dbReference type="PROSITE-ProRule" id="PRU00042"/>
    </source>
</evidence>
<dbReference type="KEGG" id="ovi:T265_01430"/>
<dbReference type="SUPFAM" id="SSF90257">
    <property type="entry name" value="Myosin rod fragments"/>
    <property type="match status" value="1"/>
</dbReference>
<keyword evidence="10" id="KW-1185">Reference proteome</keyword>
<feature type="compositionally biased region" description="Basic and acidic residues" evidence="6">
    <location>
        <begin position="44"/>
        <end position="53"/>
    </location>
</feature>
<dbReference type="SUPFAM" id="SSF69979">
    <property type="entry name" value="Eea1 homodimerisation domain"/>
    <property type="match status" value="1"/>
</dbReference>
<dbReference type="Proteomes" id="UP000054324">
    <property type="component" value="Unassembled WGS sequence"/>
</dbReference>
<dbReference type="CTD" id="20315618"/>